<dbReference type="InterPro" id="IPR016161">
    <property type="entry name" value="Ald_DH/histidinol_DH"/>
</dbReference>
<sequence>MFRGVADDMRIARREIFGPVVVAIPASSRDSRRPCGRTLQRALPGPETRPSAHRLTRRRIRIRFLVIKD</sequence>
<evidence type="ECO:0000313" key="3">
    <source>
        <dbReference type="EMBL" id="MFD2481483.1"/>
    </source>
</evidence>
<dbReference type="EMBL" id="JBHUKQ010000010">
    <property type="protein sequence ID" value="MFD2481483.1"/>
    <property type="molecule type" value="Genomic_DNA"/>
</dbReference>
<gene>
    <name evidence="3" type="ORF">ACFSUT_14460</name>
</gene>
<keyword evidence="4" id="KW-1185">Reference proteome</keyword>
<dbReference type="Pfam" id="PF00171">
    <property type="entry name" value="Aldedh"/>
    <property type="match status" value="1"/>
</dbReference>
<evidence type="ECO:0000259" key="2">
    <source>
        <dbReference type="Pfam" id="PF00171"/>
    </source>
</evidence>
<dbReference type="SUPFAM" id="SSF53720">
    <property type="entry name" value="ALDH-like"/>
    <property type="match status" value="1"/>
</dbReference>
<comment type="caution">
    <text evidence="3">The sequence shown here is derived from an EMBL/GenBank/DDBJ whole genome shotgun (WGS) entry which is preliminary data.</text>
</comment>
<name>A0ABW5HXF4_9PSEU</name>
<dbReference type="RefSeq" id="WP_350539902.1">
    <property type="nucleotide sequence ID" value="NZ_BAAAHV010000011.1"/>
</dbReference>
<proteinExistence type="predicted"/>
<protein>
    <recommendedName>
        <fullName evidence="2">Aldehyde dehydrogenase domain-containing protein</fullName>
    </recommendedName>
</protein>
<accession>A0ABW5HXF4</accession>
<feature type="domain" description="Aldehyde dehydrogenase" evidence="2">
    <location>
        <begin position="2"/>
        <end position="30"/>
    </location>
</feature>
<evidence type="ECO:0000256" key="1">
    <source>
        <dbReference type="SAM" id="MobiDB-lite"/>
    </source>
</evidence>
<feature type="region of interest" description="Disordered" evidence="1">
    <location>
        <begin position="29"/>
        <end position="52"/>
    </location>
</feature>
<reference evidence="4" key="1">
    <citation type="journal article" date="2019" name="Int. J. Syst. Evol. Microbiol.">
        <title>The Global Catalogue of Microorganisms (GCM) 10K type strain sequencing project: providing services to taxonomists for standard genome sequencing and annotation.</title>
        <authorList>
            <consortium name="The Broad Institute Genomics Platform"/>
            <consortium name="The Broad Institute Genome Sequencing Center for Infectious Disease"/>
            <person name="Wu L."/>
            <person name="Ma J."/>
        </authorList>
    </citation>
    <scope>NUCLEOTIDE SEQUENCE [LARGE SCALE GENOMIC DNA]</scope>
    <source>
        <strain evidence="4">CGMCC 4.7638</strain>
    </source>
</reference>
<dbReference type="Proteomes" id="UP001597542">
    <property type="component" value="Unassembled WGS sequence"/>
</dbReference>
<organism evidence="3 4">
    <name type="scientific">Amycolatopsis albidoflavus</name>
    <dbReference type="NCBI Taxonomy" id="102226"/>
    <lineage>
        <taxon>Bacteria</taxon>
        <taxon>Bacillati</taxon>
        <taxon>Actinomycetota</taxon>
        <taxon>Actinomycetes</taxon>
        <taxon>Pseudonocardiales</taxon>
        <taxon>Pseudonocardiaceae</taxon>
        <taxon>Amycolatopsis</taxon>
    </lineage>
</organism>
<evidence type="ECO:0000313" key="4">
    <source>
        <dbReference type="Proteomes" id="UP001597542"/>
    </source>
</evidence>
<dbReference type="InterPro" id="IPR015590">
    <property type="entry name" value="Aldehyde_DH_dom"/>
</dbReference>